<dbReference type="EMBL" id="OX395129">
    <property type="protein sequence ID" value="CAI5772409.1"/>
    <property type="molecule type" value="Genomic_DNA"/>
</dbReference>
<reference evidence="1" key="1">
    <citation type="submission" date="2022-12" db="EMBL/GenBank/DDBJ databases">
        <authorList>
            <person name="Alioto T."/>
            <person name="Alioto T."/>
            <person name="Gomez Garrido J."/>
        </authorList>
    </citation>
    <scope>NUCLEOTIDE SEQUENCE</scope>
</reference>
<dbReference type="AlphaFoldDB" id="A0AA35K7Y8"/>
<protein>
    <submittedName>
        <fullName evidence="1">Uncharacterized protein</fullName>
    </submittedName>
</protein>
<proteinExistence type="predicted"/>
<keyword evidence="2" id="KW-1185">Reference proteome</keyword>
<evidence type="ECO:0000313" key="1">
    <source>
        <dbReference type="EMBL" id="CAI5772409.1"/>
    </source>
</evidence>
<name>A0AA35K7Y8_9SAUR</name>
<sequence length="116" mass="13432">MAPPLPPGSLDSPYKRQTKKDEAQGIQHMFSISHAKLFLHLIYYPPEQNYVFISCLFQFPQHLPCLGWVWDKECKLPMMLDKEISFEIQICSKSRFSPCIQMKNAAAIIFKLANAR</sequence>
<gene>
    <name evidence="1" type="ORF">PODLI_1B043003</name>
</gene>
<organism evidence="1 2">
    <name type="scientific">Podarcis lilfordi</name>
    <name type="common">Lilford's wall lizard</name>
    <dbReference type="NCBI Taxonomy" id="74358"/>
    <lineage>
        <taxon>Eukaryota</taxon>
        <taxon>Metazoa</taxon>
        <taxon>Chordata</taxon>
        <taxon>Craniata</taxon>
        <taxon>Vertebrata</taxon>
        <taxon>Euteleostomi</taxon>
        <taxon>Lepidosauria</taxon>
        <taxon>Squamata</taxon>
        <taxon>Bifurcata</taxon>
        <taxon>Unidentata</taxon>
        <taxon>Episquamata</taxon>
        <taxon>Laterata</taxon>
        <taxon>Lacertibaenia</taxon>
        <taxon>Lacertidae</taxon>
        <taxon>Podarcis</taxon>
    </lineage>
</organism>
<dbReference type="Proteomes" id="UP001178461">
    <property type="component" value="Chromosome 4"/>
</dbReference>
<evidence type="ECO:0000313" key="2">
    <source>
        <dbReference type="Proteomes" id="UP001178461"/>
    </source>
</evidence>
<accession>A0AA35K7Y8</accession>